<keyword evidence="1" id="KW-1133">Transmembrane helix</keyword>
<keyword evidence="1" id="KW-0472">Membrane</keyword>
<reference evidence="2 3" key="1">
    <citation type="submission" date="2015-12" db="EMBL/GenBank/DDBJ databases">
        <title>The genome of Folsomia candida.</title>
        <authorList>
            <person name="Faddeeva A."/>
            <person name="Derks M.F."/>
            <person name="Anvar Y."/>
            <person name="Smit S."/>
            <person name="Van Straalen N."/>
            <person name="Roelofs D."/>
        </authorList>
    </citation>
    <scope>NUCLEOTIDE SEQUENCE [LARGE SCALE GENOMIC DNA]</scope>
    <source>
        <strain evidence="2 3">VU population</strain>
        <tissue evidence="2">Whole body</tissue>
    </source>
</reference>
<evidence type="ECO:0000256" key="1">
    <source>
        <dbReference type="SAM" id="Phobius"/>
    </source>
</evidence>
<protein>
    <submittedName>
        <fullName evidence="2">Uncharacterized protein</fullName>
    </submittedName>
</protein>
<keyword evidence="1" id="KW-0812">Transmembrane</keyword>
<organism evidence="2 3">
    <name type="scientific">Folsomia candida</name>
    <name type="common">Springtail</name>
    <dbReference type="NCBI Taxonomy" id="158441"/>
    <lineage>
        <taxon>Eukaryota</taxon>
        <taxon>Metazoa</taxon>
        <taxon>Ecdysozoa</taxon>
        <taxon>Arthropoda</taxon>
        <taxon>Hexapoda</taxon>
        <taxon>Collembola</taxon>
        <taxon>Entomobryomorpha</taxon>
        <taxon>Isotomoidea</taxon>
        <taxon>Isotomidae</taxon>
        <taxon>Proisotominae</taxon>
        <taxon>Folsomia</taxon>
    </lineage>
</organism>
<evidence type="ECO:0000313" key="3">
    <source>
        <dbReference type="Proteomes" id="UP000198287"/>
    </source>
</evidence>
<feature type="transmembrane region" description="Helical" evidence="1">
    <location>
        <begin position="297"/>
        <end position="314"/>
    </location>
</feature>
<dbReference type="Proteomes" id="UP000198287">
    <property type="component" value="Unassembled WGS sequence"/>
</dbReference>
<sequence length="633" mass="73191">MVSPTFGLGDLPSGNFGHFGPCILKFLNFEHLDLTENLIHANNPANLIYTVSGRYNVSTPDIQDQKDLLDFKFYEICTITVFTNIEIQDNRFRSDYSHGTRDGNRGRKHSIIILISQLPPQDVILLRSRGDFSIPSTIFAIYAKTMEWFFVCAYCRNVFLPIFYTHKVKRLTVNSLRTQWLDDVYIAVILVQVREHSALCGKGQYHISPLRKFCSTEERQYLTLSDILNLTFVPSITFSHRWGYFHENIHVSKFYYVHINIVVSLEPEGFNALHCNFNVWSERSDLHVWVSAFGKEVWLGCAGMVGVLVLGRIFKDLFHLAKIRMMVKNVAEVVFSICATFVRQASTSKYLSVWIFVSLLFSSFILLAQYEIYLTANLVIPPPAEKFGTLRAFFDKGYTLVYRSEEYVGMFSVRSKLEEEFARNSLGGFPHEKTIRLRGPWKNETAYIRKRNPRRVVLLFEKDVTFRAFLHLQNGDLKGKYECFVIYDITLSEEKFDIVSSILRVEIGQSVKALQRGGFQNLWKVQVVHAIMLDAKNLTQKRKPSDYISKNTLSPFFNVVGVTMITLGMVFITENLSDEGVRMRLWNRAINFSIFVKMYVRLACRKLYFKVGKWIEGVGGKCRKKYDKNGCVR</sequence>
<accession>A0A226DWU4</accession>
<name>A0A226DWU4_FOLCA</name>
<dbReference type="EMBL" id="LNIX01000010">
    <property type="protein sequence ID" value="OXA49530.1"/>
    <property type="molecule type" value="Genomic_DNA"/>
</dbReference>
<proteinExistence type="predicted"/>
<comment type="caution">
    <text evidence="2">The sequence shown here is derived from an EMBL/GenBank/DDBJ whole genome shotgun (WGS) entry which is preliminary data.</text>
</comment>
<feature type="transmembrane region" description="Helical" evidence="1">
    <location>
        <begin position="351"/>
        <end position="368"/>
    </location>
</feature>
<dbReference type="AlphaFoldDB" id="A0A226DWU4"/>
<evidence type="ECO:0000313" key="2">
    <source>
        <dbReference type="EMBL" id="OXA49530.1"/>
    </source>
</evidence>
<keyword evidence="3" id="KW-1185">Reference proteome</keyword>
<gene>
    <name evidence="2" type="ORF">Fcan01_15457</name>
</gene>